<accession>F8NK40</accession>
<reference evidence="4" key="1">
    <citation type="submission" date="2011-04" db="EMBL/GenBank/DDBJ databases">
        <title>Evolution of plant cell wall degrading machinery underlies the functional diversity of forest fungi.</title>
        <authorList>
            <consortium name="US DOE Joint Genome Institute (JGI-PGF)"/>
            <person name="Eastwood D.C."/>
            <person name="Floudas D."/>
            <person name="Binder M."/>
            <person name="Majcherczyk A."/>
            <person name="Schneider P."/>
            <person name="Aerts A."/>
            <person name="Asiegbu F.O."/>
            <person name="Baker S.E."/>
            <person name="Barry K."/>
            <person name="Bendiksby M."/>
            <person name="Blumentritt M."/>
            <person name="Coutinho P.M."/>
            <person name="Cullen D."/>
            <person name="Cullen D."/>
            <person name="Gathman A."/>
            <person name="Goodell B."/>
            <person name="Henrissat B."/>
            <person name="Ihrmark K."/>
            <person name="Kauserud H."/>
            <person name="Kohler A."/>
            <person name="LaButti K."/>
            <person name="Lapidus A."/>
            <person name="Lavin J.L."/>
            <person name="Lee Y.-H."/>
            <person name="Lindquist E."/>
            <person name="Lilly W."/>
            <person name="Lucas S."/>
            <person name="Morin E."/>
            <person name="Murat C."/>
            <person name="Oguiza J.A."/>
            <person name="Park J."/>
            <person name="Pisabarro A.G."/>
            <person name="Riley R."/>
            <person name="Rosling A."/>
            <person name="Salamov A."/>
            <person name="Schmidt O."/>
            <person name="Schmutz J."/>
            <person name="Skrede I."/>
            <person name="Stenlid J."/>
            <person name="Wiebenga A."/>
            <person name="Xie X."/>
            <person name="Kues U."/>
            <person name="Hibbett D.S."/>
            <person name="Hoffmeister D."/>
            <person name="Hogberg N."/>
            <person name="Martin F."/>
            <person name="Grigoriev I.V."/>
            <person name="Watkinson S.C."/>
        </authorList>
    </citation>
    <scope>NUCLEOTIDE SEQUENCE</scope>
    <source>
        <strain evidence="4">S7.9</strain>
    </source>
</reference>
<evidence type="ECO:0000256" key="3">
    <source>
        <dbReference type="SAM" id="SignalP"/>
    </source>
</evidence>
<feature type="signal peptide" evidence="3">
    <location>
        <begin position="1"/>
        <end position="31"/>
    </location>
</feature>
<name>F8NK40_SERL9</name>
<feature type="compositionally biased region" description="Low complexity" evidence="1">
    <location>
        <begin position="306"/>
        <end position="324"/>
    </location>
</feature>
<gene>
    <name evidence="4" type="ORF">SERLADRAFT_434632</name>
</gene>
<evidence type="ECO:0000256" key="2">
    <source>
        <dbReference type="SAM" id="Phobius"/>
    </source>
</evidence>
<feature type="region of interest" description="Disordered" evidence="1">
    <location>
        <begin position="259"/>
        <end position="399"/>
    </location>
</feature>
<evidence type="ECO:0000256" key="1">
    <source>
        <dbReference type="SAM" id="MobiDB-lite"/>
    </source>
</evidence>
<dbReference type="AlphaFoldDB" id="F8NK40"/>
<dbReference type="EMBL" id="GL945430">
    <property type="protein sequence ID" value="EGO28724.1"/>
    <property type="molecule type" value="Genomic_DNA"/>
</dbReference>
<dbReference type="RefSeq" id="XP_007314923.1">
    <property type="nucleotide sequence ID" value="XM_007314861.1"/>
</dbReference>
<evidence type="ECO:0008006" key="5">
    <source>
        <dbReference type="Google" id="ProtNLM"/>
    </source>
</evidence>
<keyword evidence="2" id="KW-0812">Transmembrane</keyword>
<dbReference type="OrthoDB" id="2681805at2759"/>
<dbReference type="Proteomes" id="UP000008064">
    <property type="component" value="Unassembled WGS sequence"/>
</dbReference>
<feature type="compositionally biased region" description="Basic and acidic residues" evidence="1">
    <location>
        <begin position="379"/>
        <end position="395"/>
    </location>
</feature>
<organism>
    <name type="scientific">Serpula lacrymans var. lacrymans (strain S7.9)</name>
    <name type="common">Dry rot fungus</name>
    <dbReference type="NCBI Taxonomy" id="578457"/>
    <lineage>
        <taxon>Eukaryota</taxon>
        <taxon>Fungi</taxon>
        <taxon>Dikarya</taxon>
        <taxon>Basidiomycota</taxon>
        <taxon>Agaricomycotina</taxon>
        <taxon>Agaricomycetes</taxon>
        <taxon>Agaricomycetidae</taxon>
        <taxon>Boletales</taxon>
        <taxon>Coniophorineae</taxon>
        <taxon>Serpulaceae</taxon>
        <taxon>Serpula</taxon>
    </lineage>
</organism>
<keyword evidence="2" id="KW-1133">Transmembrane helix</keyword>
<protein>
    <recommendedName>
        <fullName evidence="5">Transmembrane protein</fullName>
    </recommendedName>
</protein>
<proteinExistence type="predicted"/>
<dbReference type="HOGENOM" id="CLU_052714_0_0_1"/>
<feature type="chain" id="PRO_5003381544" description="Transmembrane protein" evidence="3">
    <location>
        <begin position="32"/>
        <end position="428"/>
    </location>
</feature>
<feature type="transmembrane region" description="Helical" evidence="2">
    <location>
        <begin position="228"/>
        <end position="251"/>
    </location>
</feature>
<keyword evidence="2" id="KW-0472">Membrane</keyword>
<keyword evidence="3" id="KW-0732">Signal</keyword>
<evidence type="ECO:0000313" key="4">
    <source>
        <dbReference type="EMBL" id="EGO28724.1"/>
    </source>
</evidence>
<dbReference type="GeneID" id="18814426"/>
<dbReference type="KEGG" id="sla:SERLADRAFT_434632"/>
<sequence>MRFSRNPFTTVALVVVCVCSGYGIQIPAVQAESINITVDDNGPFVYKPQALWHSSTTSSRSIQRAAELAYHGTWHYIMNAPSLPLAEYHEDINSADVPVTVEFNFTGSAVYLYSSLPLGNTSPSSLVNLTYSLDDVYAGRYIHDGSRFAAGVTHNVAIVSRSGLENRFHSLRVDVGRGSVFFFDYAVYTEERPIAGVLVTSDHSQNIMPRSNNVDPMSSGNSSKGATFAVAIGATAGVLFVLSVGLAFNLYRRRRLSKRRGLEEQEEEELGEQSLYHGQSDRMHGPVPFIPRYFPGTLPPPPPYDPLSTQLDSLPTPSTPSYTPRQADNDGSYADHPPPTPPQSQLHGEGGNEEGATQTPPPFGEAMATSPPPGPTELVSHDDPLVDERESHEAHPTLAVYPVRSSLVMLVPLDSSRHSTTSHPTEGH</sequence>